<dbReference type="OrthoDB" id="445936at2759"/>
<sequence length="914" mass="99964">MSDWERGYRGGRGGGEGGRRGGRGGGEGGRRGGRGGGEGGYRGGRGGGEGGYRGGRGGGEGGYRGGRGGGEGGYRGGRGGGFGDGAYRTGQTRERDAVVSFAKAGMYDRPVEAWTNLLPLYIDPRKCAFIYPLSIEMKDGAPDLRERVKVLASKNMLLKMRKESGSEDAFDVNMCVCTGSSIICPTRLPAEEYNYELTVNARKGKGKTVTYTYTLTLKQATSCSLNPKERTMELNCVIGSAVQGCYEEKVGTKFVDLKNGKKNATGTISIFEAVSVKAFSTVIRGKENDVLQLDVSLPVASAMDCLTAMEDERRRARGSIRRALAERFIKKKVYSVVDKSRATMYTVLDITDNKACDAAGLKQNPSQTYVEYFRDRYGIHIEPQQALFKCRTNDGRRVVLVPPQVLHEMSLNEQDRRQLPQLCSIFPDDRVQRLRRVIERLIQHEGGRVVKFLEAYGISFGKDFVSVDGQVLKSPEILIPKGDGFRRVNPQSESSQQGFVKELKDLRHPGARQTVDVVLYDETNNKQGTVVVGNIKKYLDGMSAPLNFGDSIPVRSLKEAKGRLGKNIFGVTFLRRPEREPYAEWKASWSGGGALSQVVAKDLTGGRESSIVMAVAQQICAKTGRLNWTLDVNQVCPKLAKADPSGGILIIAADVGRDQRSVATESSAVRQEFFAVAFVSFYVKGTQWSTYCNHYQVNGRKETLYADGSDCDTTSMSEGGPPTPSEVISKKMGEFVQEAKSHFTSKGNAVSAYLVLRGCASEGELLDARKSDVDVLSEVLKGSSWAVVAGQRYQHSRFAFQAPDDRTMYCNAPRGFVTAEGADKKFGEAFFLTGANCTLGHARSTLYVVSKRKGFDLGELQALLYGMCFLYPNKTDALPLPLPLKCAAEYGRKYSALTNLKTLGGNLRTTMHYL</sequence>
<dbReference type="Pfam" id="PF02170">
    <property type="entry name" value="PAZ"/>
    <property type="match status" value="1"/>
</dbReference>
<name>D0A4M3_TRYB9</name>
<protein>
    <submittedName>
        <fullName evidence="4">Argonaute-like protein, putative</fullName>
    </submittedName>
</protein>
<proteinExistence type="predicted"/>
<dbReference type="SUPFAM" id="SSF101690">
    <property type="entry name" value="PAZ domain"/>
    <property type="match status" value="1"/>
</dbReference>
<reference evidence="5" key="1">
    <citation type="journal article" date="2010" name="PLoS Negl. Trop. Dis.">
        <title>The genome sequence of Trypanosoma brucei gambiense, causative agent of chronic human african trypanosomiasis.</title>
        <authorList>
            <person name="Jackson A.P."/>
            <person name="Sanders M."/>
            <person name="Berry A."/>
            <person name="McQuillan J."/>
            <person name="Aslett M.A."/>
            <person name="Quail M.A."/>
            <person name="Chukualim B."/>
            <person name="Capewell P."/>
            <person name="MacLeod A."/>
            <person name="Melville S.E."/>
            <person name="Gibson W."/>
            <person name="Barry J.D."/>
            <person name="Berriman M."/>
            <person name="Hertz-Fowler C."/>
        </authorList>
    </citation>
    <scope>NUCLEOTIDE SEQUENCE [LARGE SCALE GENOMIC DNA]</scope>
    <source>
        <strain evidence="5">MHOM/CI/86/DAL972</strain>
    </source>
</reference>
<dbReference type="InterPro" id="IPR003100">
    <property type="entry name" value="PAZ_dom"/>
</dbReference>
<evidence type="ECO:0000256" key="1">
    <source>
        <dbReference type="SAM" id="MobiDB-lite"/>
    </source>
</evidence>
<feature type="domain" description="Piwi" evidence="3">
    <location>
        <begin position="569"/>
        <end position="899"/>
    </location>
</feature>
<feature type="region of interest" description="Disordered" evidence="1">
    <location>
        <begin position="1"/>
        <end position="80"/>
    </location>
</feature>
<feature type="compositionally biased region" description="Gly residues" evidence="1">
    <location>
        <begin position="34"/>
        <end position="80"/>
    </location>
</feature>
<dbReference type="PANTHER" id="PTHR22891">
    <property type="entry name" value="EUKARYOTIC TRANSLATION INITIATION FACTOR 2C"/>
    <property type="match status" value="1"/>
</dbReference>
<evidence type="ECO:0000259" key="3">
    <source>
        <dbReference type="SMART" id="SM00950"/>
    </source>
</evidence>
<dbReference type="RefSeq" id="XP_011778481.1">
    <property type="nucleotide sequence ID" value="XM_011780179.1"/>
</dbReference>
<dbReference type="AlphaFoldDB" id="D0A4M3"/>
<dbReference type="GO" id="GO:0003723">
    <property type="term" value="F:RNA binding"/>
    <property type="evidence" value="ECO:0007669"/>
    <property type="project" value="InterPro"/>
</dbReference>
<dbReference type="SUPFAM" id="SSF53098">
    <property type="entry name" value="Ribonuclease H-like"/>
    <property type="match status" value="1"/>
</dbReference>
<dbReference type="InterPro" id="IPR012337">
    <property type="entry name" value="RNaseH-like_sf"/>
</dbReference>
<accession>D0A4M3</accession>
<dbReference type="GeneID" id="23864510"/>
<dbReference type="Gene3D" id="3.30.420.10">
    <property type="entry name" value="Ribonuclease H-like superfamily/Ribonuclease H"/>
    <property type="match status" value="1"/>
</dbReference>
<dbReference type="EMBL" id="FN554973">
    <property type="protein sequence ID" value="CBH16217.1"/>
    <property type="molecule type" value="Genomic_DNA"/>
</dbReference>
<dbReference type="InterPro" id="IPR003165">
    <property type="entry name" value="Piwi"/>
</dbReference>
<dbReference type="InterPro" id="IPR036085">
    <property type="entry name" value="PAZ_dom_sf"/>
</dbReference>
<organism evidence="4 5">
    <name type="scientific">Trypanosoma brucei gambiense (strain MHOM/CI/86/DAL972)</name>
    <dbReference type="NCBI Taxonomy" id="679716"/>
    <lineage>
        <taxon>Eukaryota</taxon>
        <taxon>Discoba</taxon>
        <taxon>Euglenozoa</taxon>
        <taxon>Kinetoplastea</taxon>
        <taxon>Metakinetoplastina</taxon>
        <taxon>Trypanosomatida</taxon>
        <taxon>Trypanosomatidae</taxon>
        <taxon>Trypanosoma</taxon>
    </lineage>
</organism>
<evidence type="ECO:0000259" key="2">
    <source>
        <dbReference type="SMART" id="SM00949"/>
    </source>
</evidence>
<feature type="domain" description="PAZ" evidence="2">
    <location>
        <begin position="300"/>
        <end position="434"/>
    </location>
</feature>
<dbReference type="Pfam" id="PF02171">
    <property type="entry name" value="Piwi"/>
    <property type="match status" value="1"/>
</dbReference>
<dbReference type="Proteomes" id="UP000002316">
    <property type="component" value="Chromosome 10"/>
</dbReference>
<dbReference type="SMART" id="SM00949">
    <property type="entry name" value="PAZ"/>
    <property type="match status" value="1"/>
</dbReference>
<evidence type="ECO:0000313" key="5">
    <source>
        <dbReference type="Proteomes" id="UP000002316"/>
    </source>
</evidence>
<dbReference type="KEGG" id="tbg:TbgDal_X13130"/>
<dbReference type="Gene3D" id="2.170.260.10">
    <property type="entry name" value="paz domain"/>
    <property type="match status" value="1"/>
</dbReference>
<dbReference type="SMART" id="SM00950">
    <property type="entry name" value="Piwi"/>
    <property type="match status" value="1"/>
</dbReference>
<dbReference type="InterPro" id="IPR036397">
    <property type="entry name" value="RNaseH_sf"/>
</dbReference>
<gene>
    <name evidence="4" type="ORF">TbgDal_X13130</name>
</gene>
<dbReference type="VEuPathDB" id="TriTrypDB:Tbg972.10.13130"/>
<evidence type="ECO:0000313" key="4">
    <source>
        <dbReference type="EMBL" id="CBH16217.1"/>
    </source>
</evidence>